<comment type="subcellular location">
    <subcellularLocation>
        <location evidence="1">Cell inner membrane</location>
        <topology evidence="1">Multi-pass membrane protein</topology>
    </subcellularLocation>
    <subcellularLocation>
        <location evidence="8">Cell membrane</location>
        <topology evidence="8">Multi-pass membrane protein</topology>
    </subcellularLocation>
</comment>
<keyword evidence="11" id="KW-1185">Reference proteome</keyword>
<feature type="domain" description="ABC transmembrane type-1" evidence="9">
    <location>
        <begin position="373"/>
        <end position="565"/>
    </location>
</feature>
<name>A0A5B2TCD2_9PROT</name>
<dbReference type="RefSeq" id="WP_149813712.1">
    <property type="nucleotide sequence ID" value="NZ_VUKA01000016.1"/>
</dbReference>
<dbReference type="GO" id="GO:0055085">
    <property type="term" value="P:transmembrane transport"/>
    <property type="evidence" value="ECO:0007669"/>
    <property type="project" value="InterPro"/>
</dbReference>
<comment type="similarity">
    <text evidence="8">Belongs to the binding-protein-dependent transport system permease family.</text>
</comment>
<evidence type="ECO:0000256" key="1">
    <source>
        <dbReference type="ARBA" id="ARBA00004429"/>
    </source>
</evidence>
<dbReference type="PANTHER" id="PTHR43357:SF4">
    <property type="entry name" value="INNER MEMBRANE ABC TRANSPORTER PERMEASE PROTEIN YDCV"/>
    <property type="match status" value="1"/>
</dbReference>
<dbReference type="GO" id="GO:0005886">
    <property type="term" value="C:plasma membrane"/>
    <property type="evidence" value="ECO:0007669"/>
    <property type="project" value="UniProtKB-SubCell"/>
</dbReference>
<evidence type="ECO:0000256" key="4">
    <source>
        <dbReference type="ARBA" id="ARBA00022519"/>
    </source>
</evidence>
<reference evidence="10 11" key="1">
    <citation type="journal article" date="2015" name="Int. J. Syst. Evol. Microbiol.">
        <title>Roseomonas oryzae sp. nov., isolated from paddy rhizosphere soil.</title>
        <authorList>
            <person name="Ramaprasad E.V."/>
            <person name="Sasikala Ch."/>
            <person name="Ramana Ch.V."/>
        </authorList>
    </citation>
    <scope>NUCLEOTIDE SEQUENCE [LARGE SCALE GENOMIC DNA]</scope>
    <source>
        <strain evidence="10 11">KCTC 42542</strain>
    </source>
</reference>
<keyword evidence="5 8" id="KW-0812">Transmembrane</keyword>
<proteinExistence type="inferred from homology"/>
<dbReference type="SUPFAM" id="SSF161098">
    <property type="entry name" value="MetI-like"/>
    <property type="match status" value="2"/>
</dbReference>
<feature type="transmembrane region" description="Helical" evidence="8">
    <location>
        <begin position="445"/>
        <end position="469"/>
    </location>
</feature>
<feature type="transmembrane region" description="Helical" evidence="8">
    <location>
        <begin position="82"/>
        <end position="105"/>
    </location>
</feature>
<keyword evidence="2 8" id="KW-0813">Transport</keyword>
<dbReference type="Gene3D" id="1.10.3720.10">
    <property type="entry name" value="MetI-like"/>
    <property type="match status" value="2"/>
</dbReference>
<feature type="domain" description="ABC transmembrane type-1" evidence="9">
    <location>
        <begin position="78"/>
        <end position="285"/>
    </location>
</feature>
<evidence type="ECO:0000256" key="5">
    <source>
        <dbReference type="ARBA" id="ARBA00022692"/>
    </source>
</evidence>
<dbReference type="Pfam" id="PF00528">
    <property type="entry name" value="BPD_transp_1"/>
    <property type="match status" value="2"/>
</dbReference>
<keyword evidence="6 8" id="KW-1133">Transmembrane helix</keyword>
<dbReference type="InterPro" id="IPR000515">
    <property type="entry name" value="MetI-like"/>
</dbReference>
<dbReference type="EMBL" id="VUKA01000016">
    <property type="protein sequence ID" value="KAA2211735.1"/>
    <property type="molecule type" value="Genomic_DNA"/>
</dbReference>
<feature type="transmembrane region" description="Helical" evidence="8">
    <location>
        <begin position="344"/>
        <end position="364"/>
    </location>
</feature>
<keyword evidence="3" id="KW-1003">Cell membrane</keyword>
<feature type="transmembrane region" description="Helical" evidence="8">
    <location>
        <begin position="315"/>
        <end position="338"/>
    </location>
</feature>
<feature type="transmembrane region" description="Helical" evidence="8">
    <location>
        <begin position="26"/>
        <end position="45"/>
    </location>
</feature>
<feature type="transmembrane region" description="Helical" evidence="8">
    <location>
        <begin position="265"/>
        <end position="284"/>
    </location>
</feature>
<evidence type="ECO:0000256" key="2">
    <source>
        <dbReference type="ARBA" id="ARBA00022448"/>
    </source>
</evidence>
<evidence type="ECO:0000256" key="8">
    <source>
        <dbReference type="RuleBase" id="RU363032"/>
    </source>
</evidence>
<dbReference type="PROSITE" id="PS50928">
    <property type="entry name" value="ABC_TM1"/>
    <property type="match status" value="2"/>
</dbReference>
<sequence>MDAALRQVEAAPAPPPAFPREVPIQYGAALLVLVLVAAPLLPVLLQSLLDGALYDDEYTLTLANFARLARTSGFGQVLLNTVILAGLTTIVAQGLGTIAAILFGRTDMPFARTLGELFLWPLYLSALVLSFGWYAVYGPSGYLTLLWPSVLGDAPWNLYSLGGMAAIAGVSQAPLAYIYCLSSATLTDPSLEEAARVSGAGTGRTLWRITLPLMMPAIAYSAVLNFTIGLELLSVPLIFGDPAGITVLTTFLFNNGISSPRPDHGLVATAAALMLAVVCFLVWLQNRMLGNTRRFITLGGKATRPRPFRLGMLRWPIFALALLYILAAVIAPIGMLVLRAFTSFLSPMIPLSEVLTVSNFVTIFDYPVYSRAVWNSFVVSLVGGALATALIGLIAVIVHRSEFRFRNALHYLALFPRAVPGVVAGVGFFYAFALLPGLGVLRNSIWILVIAFTMRFIPTGIGAVAPMLLQVSPDLDRAARVQGADWWTTSRRIVLPLMRPALVGCFTVLFISFFKEYSTAIFLFAPGSEVIGTALLQLWVQGEVGLVAALAAIQVAVIAVCVAAVRGLFGVKLHG</sequence>
<evidence type="ECO:0000256" key="3">
    <source>
        <dbReference type="ARBA" id="ARBA00022475"/>
    </source>
</evidence>
<organism evidence="10 11">
    <name type="scientific">Teichococcus oryzae</name>
    <dbReference type="NCBI Taxonomy" id="1608942"/>
    <lineage>
        <taxon>Bacteria</taxon>
        <taxon>Pseudomonadati</taxon>
        <taxon>Pseudomonadota</taxon>
        <taxon>Alphaproteobacteria</taxon>
        <taxon>Acetobacterales</taxon>
        <taxon>Roseomonadaceae</taxon>
        <taxon>Roseomonas</taxon>
    </lineage>
</organism>
<feature type="transmembrane region" description="Helical" evidence="8">
    <location>
        <begin position="156"/>
        <end position="180"/>
    </location>
</feature>
<dbReference type="Proteomes" id="UP000322110">
    <property type="component" value="Unassembled WGS sequence"/>
</dbReference>
<comment type="caution">
    <text evidence="10">The sequence shown here is derived from an EMBL/GenBank/DDBJ whole genome shotgun (WGS) entry which is preliminary data.</text>
</comment>
<gene>
    <name evidence="10" type="ORF">F0Q34_18350</name>
</gene>
<keyword evidence="4" id="KW-0997">Cell inner membrane</keyword>
<evidence type="ECO:0000313" key="11">
    <source>
        <dbReference type="Proteomes" id="UP000322110"/>
    </source>
</evidence>
<evidence type="ECO:0000256" key="7">
    <source>
        <dbReference type="ARBA" id="ARBA00023136"/>
    </source>
</evidence>
<feature type="transmembrane region" description="Helical" evidence="8">
    <location>
        <begin position="217"/>
        <end position="239"/>
    </location>
</feature>
<evidence type="ECO:0000259" key="9">
    <source>
        <dbReference type="PROSITE" id="PS50928"/>
    </source>
</evidence>
<feature type="transmembrane region" description="Helical" evidence="8">
    <location>
        <begin position="546"/>
        <end position="569"/>
    </location>
</feature>
<dbReference type="AlphaFoldDB" id="A0A5B2TCD2"/>
<protein>
    <submittedName>
        <fullName evidence="10">Iron ABC transporter permease</fullName>
    </submittedName>
</protein>
<keyword evidence="7 8" id="KW-0472">Membrane</keyword>
<evidence type="ECO:0000256" key="6">
    <source>
        <dbReference type="ARBA" id="ARBA00022989"/>
    </source>
</evidence>
<feature type="transmembrane region" description="Helical" evidence="8">
    <location>
        <begin position="418"/>
        <end position="438"/>
    </location>
</feature>
<dbReference type="OrthoDB" id="27542at2"/>
<dbReference type="InterPro" id="IPR035906">
    <property type="entry name" value="MetI-like_sf"/>
</dbReference>
<feature type="transmembrane region" description="Helical" evidence="8">
    <location>
        <begin position="521"/>
        <end position="540"/>
    </location>
</feature>
<feature type="transmembrane region" description="Helical" evidence="8">
    <location>
        <begin position="493"/>
        <end position="514"/>
    </location>
</feature>
<dbReference type="CDD" id="cd06261">
    <property type="entry name" value="TM_PBP2"/>
    <property type="match status" value="2"/>
</dbReference>
<feature type="transmembrane region" description="Helical" evidence="8">
    <location>
        <begin position="376"/>
        <end position="398"/>
    </location>
</feature>
<accession>A0A5B2TCD2</accession>
<evidence type="ECO:0000313" key="10">
    <source>
        <dbReference type="EMBL" id="KAA2211735.1"/>
    </source>
</evidence>
<dbReference type="PANTHER" id="PTHR43357">
    <property type="entry name" value="INNER MEMBRANE ABC TRANSPORTER PERMEASE PROTEIN YDCV"/>
    <property type="match status" value="1"/>
</dbReference>
<feature type="transmembrane region" description="Helical" evidence="8">
    <location>
        <begin position="117"/>
        <end position="136"/>
    </location>
</feature>